<name>A0ABN6FTM4_9GAMM</name>
<evidence type="ECO:0000313" key="1">
    <source>
        <dbReference type="EMBL" id="BCT92279.1"/>
    </source>
</evidence>
<dbReference type="RefSeq" id="WP_213436925.1">
    <property type="nucleotide sequence ID" value="NZ_AP024545.1"/>
</dbReference>
<dbReference type="Proteomes" id="UP000681317">
    <property type="component" value="Chromosome"/>
</dbReference>
<organism evidence="1 2">
    <name type="scientific">Noviluteimonas caseinilytica</name>
    <dbReference type="NCBI Taxonomy" id="2675101"/>
    <lineage>
        <taxon>Bacteria</taxon>
        <taxon>Pseudomonadati</taxon>
        <taxon>Pseudomonadota</taxon>
        <taxon>Gammaproteobacteria</taxon>
        <taxon>Lysobacterales</taxon>
        <taxon>Lysobacteraceae</taxon>
        <taxon>Noviluteimonas</taxon>
    </lineage>
</organism>
<dbReference type="EMBL" id="AP024545">
    <property type="protein sequence ID" value="BCT92279.1"/>
    <property type="molecule type" value="Genomic_DNA"/>
</dbReference>
<keyword evidence="2" id="KW-1185">Reference proteome</keyword>
<proteinExistence type="predicted"/>
<protein>
    <submittedName>
        <fullName evidence="1">Uncharacterized protein</fullName>
    </submittedName>
</protein>
<gene>
    <name evidence="1" type="ORF">LYSCAS_13030</name>
</gene>
<sequence length="117" mass="13188">MQTDDHAKLRTTKLRVDDNGSYKYFGGHDDQGNLHAGKDDGHVEFRIDVVGNRWKVENVEFDDNPDGQLSWKPDGDSAVIIHNANTSGMDVKYSVVVRDPRGQIVRCDPMIHNEPRG</sequence>
<accession>A0ABN6FTM4</accession>
<reference evidence="1 2" key="1">
    <citation type="submission" date="2021-03" db="EMBL/GenBank/DDBJ databases">
        <title>Complete Genome Sequences of Two Lysobacter Strains Isolated from Sea Water (Lysobacter caseinilyticus) and Soil (Lysobacter helvus) in South Korea.</title>
        <authorList>
            <person name="Watanabe Y."/>
            <person name="Arakawa K."/>
        </authorList>
    </citation>
    <scope>NUCLEOTIDE SEQUENCE [LARGE SCALE GENOMIC DNA]</scope>
    <source>
        <strain evidence="1 2">KVB24</strain>
    </source>
</reference>
<evidence type="ECO:0000313" key="2">
    <source>
        <dbReference type="Proteomes" id="UP000681317"/>
    </source>
</evidence>